<dbReference type="AlphaFoldDB" id="A0A3L7AB86"/>
<dbReference type="GO" id="GO:0102559">
    <property type="term" value="F:peptide chain release factor N(5)-glutamine methyltransferase activity"/>
    <property type="evidence" value="ECO:0007669"/>
    <property type="project" value="UniProtKB-EC"/>
</dbReference>
<dbReference type="Gene3D" id="3.40.50.150">
    <property type="entry name" value="Vaccinia Virus protein VP39"/>
    <property type="match status" value="1"/>
</dbReference>
<dbReference type="RefSeq" id="WP_121647241.1">
    <property type="nucleotide sequence ID" value="NZ_RCUX01000002.1"/>
</dbReference>
<comment type="catalytic activity">
    <reaction evidence="5">
        <text>L-glutaminyl-[peptide chain release factor] + S-adenosyl-L-methionine = N(5)-methyl-L-glutaminyl-[peptide chain release factor] + S-adenosyl-L-homocysteine + H(+)</text>
        <dbReference type="Rhea" id="RHEA:42896"/>
        <dbReference type="Rhea" id="RHEA-COMP:10271"/>
        <dbReference type="Rhea" id="RHEA-COMP:10272"/>
        <dbReference type="ChEBI" id="CHEBI:15378"/>
        <dbReference type="ChEBI" id="CHEBI:30011"/>
        <dbReference type="ChEBI" id="CHEBI:57856"/>
        <dbReference type="ChEBI" id="CHEBI:59789"/>
        <dbReference type="ChEBI" id="CHEBI:61891"/>
        <dbReference type="EC" id="2.1.1.297"/>
    </reaction>
</comment>
<evidence type="ECO:0000256" key="1">
    <source>
        <dbReference type="ARBA" id="ARBA00012771"/>
    </source>
</evidence>
<keyword evidence="4" id="KW-0949">S-adenosyl-L-methionine</keyword>
<sequence>MRSTLPFPREPVIDRLRAAGCVFAEEEATLLGRAWAERGPAQAEVLIQRRILGEPLEQVLGWATFLGLEIRLGAGVFVPRRRTEYLALRAIARAFETPEARVLDLCTGSGAIAAALADRVPDARISASDSDPVALAWARENLGESIPVYLGDLFAPIPHALRGTFDVIVANAPYVPTDSIARMPAEARDFEPSAALDGGEDGLRVHRRILAEAGSWLAPGGTLLIEISRLQLGGLRGAFAAAGLAPHASHDPDREATVLEGTRVRATPAR</sequence>
<dbReference type="NCBIfam" id="TIGR03704">
    <property type="entry name" value="PrmC_rel_meth"/>
    <property type="match status" value="1"/>
</dbReference>
<dbReference type="PANTHER" id="PTHR18895:SF74">
    <property type="entry name" value="MTRF1L RELEASE FACTOR GLUTAMINE METHYLTRANSFERASE"/>
    <property type="match status" value="1"/>
</dbReference>
<dbReference type="OrthoDB" id="9800643at2"/>
<dbReference type="Pfam" id="PF05175">
    <property type="entry name" value="MTS"/>
    <property type="match status" value="1"/>
</dbReference>
<evidence type="ECO:0000256" key="5">
    <source>
        <dbReference type="ARBA" id="ARBA00048391"/>
    </source>
</evidence>
<feature type="domain" description="Methyltransferase small" evidence="6">
    <location>
        <begin position="90"/>
        <end position="175"/>
    </location>
</feature>
<accession>A0A3L7AB86</accession>
<evidence type="ECO:0000256" key="2">
    <source>
        <dbReference type="ARBA" id="ARBA00022603"/>
    </source>
</evidence>
<evidence type="ECO:0000256" key="4">
    <source>
        <dbReference type="ARBA" id="ARBA00022691"/>
    </source>
</evidence>
<dbReference type="SUPFAM" id="SSF53335">
    <property type="entry name" value="S-adenosyl-L-methionine-dependent methyltransferases"/>
    <property type="match status" value="1"/>
</dbReference>
<evidence type="ECO:0000313" key="8">
    <source>
        <dbReference type="Proteomes" id="UP000272503"/>
    </source>
</evidence>
<keyword evidence="2" id="KW-0489">Methyltransferase</keyword>
<name>A0A3L7AB86_9MICO</name>
<comment type="caution">
    <text evidence="7">The sequence shown here is derived from an EMBL/GenBank/DDBJ whole genome shotgun (WGS) entry which is preliminary data.</text>
</comment>
<gene>
    <name evidence="7" type="ORF">D9V32_02020</name>
</gene>
<protein>
    <recommendedName>
        <fullName evidence="1">peptide chain release factor N(5)-glutamine methyltransferase</fullName>
        <ecNumber evidence="1">2.1.1.297</ecNumber>
    </recommendedName>
</protein>
<dbReference type="GO" id="GO:0032259">
    <property type="term" value="P:methylation"/>
    <property type="evidence" value="ECO:0007669"/>
    <property type="project" value="UniProtKB-KW"/>
</dbReference>
<evidence type="ECO:0000313" key="7">
    <source>
        <dbReference type="EMBL" id="RLP77255.1"/>
    </source>
</evidence>
<keyword evidence="3" id="KW-0808">Transferase</keyword>
<organism evidence="7 8">
    <name type="scientific">Mycetocola tolaasinivorans</name>
    <dbReference type="NCBI Taxonomy" id="76635"/>
    <lineage>
        <taxon>Bacteria</taxon>
        <taxon>Bacillati</taxon>
        <taxon>Actinomycetota</taxon>
        <taxon>Actinomycetes</taxon>
        <taxon>Micrococcales</taxon>
        <taxon>Microbacteriaceae</taxon>
        <taxon>Mycetocola</taxon>
    </lineage>
</organism>
<dbReference type="InterPro" id="IPR022446">
    <property type="entry name" value="MeTrfrase_put"/>
</dbReference>
<dbReference type="EMBL" id="RCUX01000002">
    <property type="protein sequence ID" value="RLP77255.1"/>
    <property type="molecule type" value="Genomic_DNA"/>
</dbReference>
<dbReference type="InterPro" id="IPR004556">
    <property type="entry name" value="HemK-like"/>
</dbReference>
<evidence type="ECO:0000256" key="3">
    <source>
        <dbReference type="ARBA" id="ARBA00022679"/>
    </source>
</evidence>
<dbReference type="Proteomes" id="UP000272503">
    <property type="component" value="Unassembled WGS sequence"/>
</dbReference>
<dbReference type="CDD" id="cd02440">
    <property type="entry name" value="AdoMet_MTases"/>
    <property type="match status" value="1"/>
</dbReference>
<keyword evidence="8" id="KW-1185">Reference proteome</keyword>
<evidence type="ECO:0000259" key="6">
    <source>
        <dbReference type="Pfam" id="PF05175"/>
    </source>
</evidence>
<dbReference type="NCBIfam" id="TIGR00536">
    <property type="entry name" value="hemK_fam"/>
    <property type="match status" value="1"/>
</dbReference>
<dbReference type="InterPro" id="IPR050320">
    <property type="entry name" value="N5-glutamine_MTase"/>
</dbReference>
<dbReference type="PANTHER" id="PTHR18895">
    <property type="entry name" value="HEMK METHYLTRANSFERASE"/>
    <property type="match status" value="1"/>
</dbReference>
<dbReference type="InterPro" id="IPR007848">
    <property type="entry name" value="Small_mtfrase_dom"/>
</dbReference>
<proteinExistence type="predicted"/>
<reference evidence="7 8" key="1">
    <citation type="submission" date="2018-10" db="EMBL/GenBank/DDBJ databases">
        <authorList>
            <person name="Li J."/>
        </authorList>
    </citation>
    <scope>NUCLEOTIDE SEQUENCE [LARGE SCALE GENOMIC DNA]</scope>
    <source>
        <strain evidence="7 8">IF 016277</strain>
    </source>
</reference>
<dbReference type="EC" id="2.1.1.297" evidence="1"/>
<dbReference type="InterPro" id="IPR029063">
    <property type="entry name" value="SAM-dependent_MTases_sf"/>
</dbReference>